<name>A0ABU3WU42_9NOCA</name>
<feature type="region of interest" description="Disordered" evidence="1">
    <location>
        <begin position="1"/>
        <end position="32"/>
    </location>
</feature>
<proteinExistence type="predicted"/>
<protein>
    <submittedName>
        <fullName evidence="2">Uncharacterized protein</fullName>
    </submittedName>
</protein>
<sequence>MSGRTDAPRAKEKAAPFAAGRPSTKTLEGNQMPYNLTSDDLEVEIGELIDHYREGAHSIDFGVLSIQRFTHDGSWSVRLLVDGRFTGEDVRTYLDDEGHVWHTITASGPELATALMNARNRFVESAPVEIAKGA</sequence>
<feature type="compositionally biased region" description="Basic and acidic residues" evidence="1">
    <location>
        <begin position="1"/>
        <end position="14"/>
    </location>
</feature>
<gene>
    <name evidence="2" type="ORF">F8M49_21170</name>
</gene>
<accession>A0ABU3WU42</accession>
<dbReference type="EMBL" id="WBMO01000002">
    <property type="protein sequence ID" value="MDV2477232.1"/>
    <property type="molecule type" value="Genomic_DNA"/>
</dbReference>
<reference evidence="2 3" key="1">
    <citation type="submission" date="2019-10" db="EMBL/GenBank/DDBJ databases">
        <title>Draft Genome Assembly of Rhodococcus zopfii DSM44189.</title>
        <authorList>
            <person name="Sutton J.M."/>
            <person name="Akob D.M."/>
            <person name="Bushman T.J."/>
        </authorList>
    </citation>
    <scope>NUCLEOTIDE SEQUENCE [LARGE SCALE GENOMIC DNA]</scope>
    <source>
        <strain evidence="2 3">DSM 44189</strain>
    </source>
</reference>
<evidence type="ECO:0000256" key="1">
    <source>
        <dbReference type="SAM" id="MobiDB-lite"/>
    </source>
</evidence>
<organism evidence="2 3">
    <name type="scientific">Rhodococcus zopfii</name>
    <dbReference type="NCBI Taxonomy" id="43772"/>
    <lineage>
        <taxon>Bacteria</taxon>
        <taxon>Bacillati</taxon>
        <taxon>Actinomycetota</taxon>
        <taxon>Actinomycetes</taxon>
        <taxon>Mycobacteriales</taxon>
        <taxon>Nocardiaceae</taxon>
        <taxon>Rhodococcus</taxon>
    </lineage>
</organism>
<evidence type="ECO:0000313" key="2">
    <source>
        <dbReference type="EMBL" id="MDV2477232.1"/>
    </source>
</evidence>
<keyword evidence="3" id="KW-1185">Reference proteome</keyword>
<evidence type="ECO:0000313" key="3">
    <source>
        <dbReference type="Proteomes" id="UP001275440"/>
    </source>
</evidence>
<feature type="compositionally biased region" description="Polar residues" evidence="1">
    <location>
        <begin position="23"/>
        <end position="32"/>
    </location>
</feature>
<comment type="caution">
    <text evidence="2">The sequence shown here is derived from an EMBL/GenBank/DDBJ whole genome shotgun (WGS) entry which is preliminary data.</text>
</comment>
<dbReference type="Proteomes" id="UP001275440">
    <property type="component" value="Unassembled WGS sequence"/>
</dbReference>